<organism evidence="1 2">
    <name type="scientific">Novosphingobium arvoryzae</name>
    <dbReference type="NCBI Taxonomy" id="1256514"/>
    <lineage>
        <taxon>Bacteria</taxon>
        <taxon>Pseudomonadati</taxon>
        <taxon>Pseudomonadota</taxon>
        <taxon>Alphaproteobacteria</taxon>
        <taxon>Sphingomonadales</taxon>
        <taxon>Sphingomonadaceae</taxon>
        <taxon>Novosphingobium</taxon>
    </lineage>
</organism>
<evidence type="ECO:0000313" key="2">
    <source>
        <dbReference type="Proteomes" id="UP000634139"/>
    </source>
</evidence>
<sequence length="263" mass="30375">MAVIFDENAMRSEMAGFLELYERRPIQQNQGGMGPTHLFGLYTLLRKIKPKFVIESGVYKGAGTWLIRSALPEAEIFCLDPKPASISWKDPQSHYLERDFACVDWSRHIDDMSECLLFCDDHQNAIRRIQECLWFGVGYAVFEDNYPTGKGDCYTLKTASEGGSFPIPDSFNSYERSDYNWRCAKRFFEFYEEMPPICIPEQTRWGDIWTQDKFHTRAPLFADPRDPHVAAQFLKDAGAYTWLCIVKFRQQFQLHSSSAGGVI</sequence>
<accession>A0A918VBJ9</accession>
<dbReference type="EMBL" id="BMZD01000001">
    <property type="protein sequence ID" value="GGZ85774.1"/>
    <property type="molecule type" value="Genomic_DNA"/>
</dbReference>
<dbReference type="AlphaFoldDB" id="A0A918VBJ9"/>
<dbReference type="Proteomes" id="UP000634139">
    <property type="component" value="Unassembled WGS sequence"/>
</dbReference>
<keyword evidence="2" id="KW-1185">Reference proteome</keyword>
<proteinExistence type="predicted"/>
<reference evidence="1" key="1">
    <citation type="journal article" date="2014" name="Int. J. Syst. Evol. Microbiol.">
        <title>Complete genome sequence of Corynebacterium casei LMG S-19264T (=DSM 44701T), isolated from a smear-ripened cheese.</title>
        <authorList>
            <consortium name="US DOE Joint Genome Institute (JGI-PGF)"/>
            <person name="Walter F."/>
            <person name="Albersmeier A."/>
            <person name="Kalinowski J."/>
            <person name="Ruckert C."/>
        </authorList>
    </citation>
    <scope>NUCLEOTIDE SEQUENCE</scope>
    <source>
        <strain evidence="1">KCTC 32422</strain>
    </source>
</reference>
<dbReference type="PANTHER" id="PTHR36362">
    <property type="entry name" value="DNA-DIRECTED RNA POLYMERASE SUBUNIT BETA"/>
    <property type="match status" value="1"/>
</dbReference>
<dbReference type="Gene3D" id="3.40.50.150">
    <property type="entry name" value="Vaccinia Virus protein VP39"/>
    <property type="match status" value="1"/>
</dbReference>
<gene>
    <name evidence="1" type="ORF">GCM10011617_00220</name>
</gene>
<comment type="caution">
    <text evidence="1">The sequence shown here is derived from an EMBL/GenBank/DDBJ whole genome shotgun (WGS) entry which is preliminary data.</text>
</comment>
<dbReference type="RefSeq" id="WP_189538405.1">
    <property type="nucleotide sequence ID" value="NZ_BMZD01000001.1"/>
</dbReference>
<evidence type="ECO:0000313" key="1">
    <source>
        <dbReference type="EMBL" id="GGZ85774.1"/>
    </source>
</evidence>
<dbReference type="InterPro" id="IPR029063">
    <property type="entry name" value="SAM-dependent_MTases_sf"/>
</dbReference>
<name>A0A918VBJ9_9SPHN</name>
<dbReference type="SUPFAM" id="SSF53335">
    <property type="entry name" value="S-adenosyl-L-methionine-dependent methyltransferases"/>
    <property type="match status" value="1"/>
</dbReference>
<reference evidence="1" key="2">
    <citation type="submission" date="2020-09" db="EMBL/GenBank/DDBJ databases">
        <authorList>
            <person name="Sun Q."/>
            <person name="Kim S."/>
        </authorList>
    </citation>
    <scope>NUCLEOTIDE SEQUENCE</scope>
    <source>
        <strain evidence="1">KCTC 32422</strain>
    </source>
</reference>
<dbReference type="PANTHER" id="PTHR36362:SF1">
    <property type="entry name" value="DNA-DIRECTED RNA POLYMERASE SUBUNIT BETA"/>
    <property type="match status" value="1"/>
</dbReference>
<protein>
    <submittedName>
        <fullName evidence="1">Uncharacterized protein</fullName>
    </submittedName>
</protein>